<dbReference type="PANTHER" id="PTHR30576">
    <property type="entry name" value="COLANIC BIOSYNTHESIS UDP-GLUCOSE LIPID CARRIER TRANSFERASE"/>
    <property type="match status" value="1"/>
</dbReference>
<protein>
    <submittedName>
        <fullName evidence="9">Sugar transferase</fullName>
    </submittedName>
</protein>
<feature type="transmembrane region" description="Helical" evidence="7">
    <location>
        <begin position="12"/>
        <end position="32"/>
    </location>
</feature>
<evidence type="ECO:0000313" key="9">
    <source>
        <dbReference type="EMBL" id="GAX89387.1"/>
    </source>
</evidence>
<evidence type="ECO:0000256" key="7">
    <source>
        <dbReference type="SAM" id="Phobius"/>
    </source>
</evidence>
<dbReference type="GO" id="GO:0016780">
    <property type="term" value="F:phosphotransferase activity, for other substituted phosphate groups"/>
    <property type="evidence" value="ECO:0007669"/>
    <property type="project" value="TreeGrafter"/>
</dbReference>
<dbReference type="Pfam" id="PF02397">
    <property type="entry name" value="Bac_transf"/>
    <property type="match status" value="1"/>
</dbReference>
<evidence type="ECO:0000256" key="6">
    <source>
        <dbReference type="ARBA" id="ARBA00023136"/>
    </source>
</evidence>
<keyword evidence="10" id="KW-1185">Reference proteome</keyword>
<evidence type="ECO:0000256" key="1">
    <source>
        <dbReference type="ARBA" id="ARBA00004141"/>
    </source>
</evidence>
<dbReference type="InterPro" id="IPR003362">
    <property type="entry name" value="Bact_transf"/>
</dbReference>
<keyword evidence="4 7" id="KW-0812">Transmembrane</keyword>
<sequence length="202" mass="23313">MLVKEIIDRFAAFILLVCLSGFLLIIGMLIKLTSRGPVFFRQERAGLNGKPFLIYKFRTMLVNAEKMDGGYAAFEQDPRITKLGRFLRKSSLDELPQLINVLRGEMSLIGPRPTLMDQVEKYDNRKRKRLDMKPGITGWAQINGRNSLSWPEKIELDLWYVANWSIWLDLIILLKTIKVVVGSGDIYVKKTNCVRESKEMKM</sequence>
<dbReference type="GO" id="GO:0016020">
    <property type="term" value="C:membrane"/>
    <property type="evidence" value="ECO:0007669"/>
    <property type="project" value="UniProtKB-SubCell"/>
</dbReference>
<comment type="subcellular location">
    <subcellularLocation>
        <location evidence="1">Membrane</location>
        <topology evidence="1">Multi-pass membrane protein</topology>
    </subcellularLocation>
</comment>
<dbReference type="EMBL" id="BDUF01000020">
    <property type="protein sequence ID" value="GAX89387.1"/>
    <property type="molecule type" value="Genomic_DNA"/>
</dbReference>
<evidence type="ECO:0000256" key="5">
    <source>
        <dbReference type="ARBA" id="ARBA00022989"/>
    </source>
</evidence>
<evidence type="ECO:0000256" key="4">
    <source>
        <dbReference type="ARBA" id="ARBA00022692"/>
    </source>
</evidence>
<dbReference type="InterPro" id="IPR017475">
    <property type="entry name" value="EPS_sugar_tfrase"/>
</dbReference>
<dbReference type="PANTHER" id="PTHR30576:SF0">
    <property type="entry name" value="UNDECAPRENYL-PHOSPHATE N-ACETYLGALACTOSAMINYL 1-PHOSPHATE TRANSFERASE-RELATED"/>
    <property type="match status" value="1"/>
</dbReference>
<organism evidence="9 10">
    <name type="scientific">Effusibacillus lacus</name>
    <dbReference type="NCBI Taxonomy" id="1348429"/>
    <lineage>
        <taxon>Bacteria</taxon>
        <taxon>Bacillati</taxon>
        <taxon>Bacillota</taxon>
        <taxon>Bacilli</taxon>
        <taxon>Bacillales</taxon>
        <taxon>Alicyclobacillaceae</taxon>
        <taxon>Effusibacillus</taxon>
    </lineage>
</organism>
<reference evidence="10" key="1">
    <citation type="submission" date="2017-07" db="EMBL/GenBank/DDBJ databases">
        <title>Draft genome sequence of Effusibacillus lacus strain skLN1.</title>
        <authorList>
            <person name="Watanabe M."/>
            <person name="Kojima H."/>
            <person name="Fukui M."/>
        </authorList>
    </citation>
    <scope>NUCLEOTIDE SEQUENCE [LARGE SCALE GENOMIC DNA]</scope>
    <source>
        <strain evidence="10">skLN1</strain>
    </source>
</reference>
<gene>
    <name evidence="9" type="ORF">EFBL_1005</name>
</gene>
<accession>A0A292YG54</accession>
<comment type="similarity">
    <text evidence="2">Belongs to the bacterial sugar transferase family.</text>
</comment>
<keyword evidence="3 9" id="KW-0808">Transferase</keyword>
<keyword evidence="6 7" id="KW-0472">Membrane</keyword>
<name>A0A292YG54_9BACL</name>
<dbReference type="AlphaFoldDB" id="A0A292YG54"/>
<evidence type="ECO:0000256" key="3">
    <source>
        <dbReference type="ARBA" id="ARBA00022679"/>
    </source>
</evidence>
<evidence type="ECO:0000259" key="8">
    <source>
        <dbReference type="Pfam" id="PF02397"/>
    </source>
</evidence>
<keyword evidence="5 7" id="KW-1133">Transmembrane helix</keyword>
<dbReference type="OrthoDB" id="9808602at2"/>
<dbReference type="Proteomes" id="UP000217785">
    <property type="component" value="Unassembled WGS sequence"/>
</dbReference>
<comment type="caution">
    <text evidence="9">The sequence shown here is derived from an EMBL/GenBank/DDBJ whole genome shotgun (WGS) entry which is preliminary data.</text>
</comment>
<feature type="domain" description="Bacterial sugar transferase" evidence="8">
    <location>
        <begin position="4"/>
        <end position="181"/>
    </location>
</feature>
<evidence type="ECO:0000256" key="2">
    <source>
        <dbReference type="ARBA" id="ARBA00006464"/>
    </source>
</evidence>
<proteinExistence type="inferred from homology"/>
<evidence type="ECO:0000313" key="10">
    <source>
        <dbReference type="Proteomes" id="UP000217785"/>
    </source>
</evidence>
<dbReference type="NCBIfam" id="TIGR03025">
    <property type="entry name" value="EPS_sugtrans"/>
    <property type="match status" value="1"/>
</dbReference>
<dbReference type="RefSeq" id="WP_096181081.1">
    <property type="nucleotide sequence ID" value="NZ_BDUF01000020.1"/>
</dbReference>